<evidence type="ECO:0000313" key="2">
    <source>
        <dbReference type="Proteomes" id="UP000005239"/>
    </source>
</evidence>
<reference evidence="1" key="2">
    <citation type="submission" date="2022-06" db="UniProtKB">
        <authorList>
            <consortium name="EnsemblMetazoa"/>
        </authorList>
    </citation>
    <scope>IDENTIFICATION</scope>
    <source>
        <strain evidence="1">PS312</strain>
    </source>
</reference>
<proteinExistence type="predicted"/>
<gene>
    <name evidence="1" type="primary">WBGene00278008</name>
</gene>
<protein>
    <submittedName>
        <fullName evidence="1">Uncharacterized protein</fullName>
    </submittedName>
</protein>
<name>A0A2A6BC06_PRIPA</name>
<organism evidence="1 2">
    <name type="scientific">Pristionchus pacificus</name>
    <name type="common">Parasitic nematode worm</name>
    <dbReference type="NCBI Taxonomy" id="54126"/>
    <lineage>
        <taxon>Eukaryota</taxon>
        <taxon>Metazoa</taxon>
        <taxon>Ecdysozoa</taxon>
        <taxon>Nematoda</taxon>
        <taxon>Chromadorea</taxon>
        <taxon>Rhabditida</taxon>
        <taxon>Rhabditina</taxon>
        <taxon>Diplogasteromorpha</taxon>
        <taxon>Diplogasteroidea</taxon>
        <taxon>Neodiplogasteridae</taxon>
        <taxon>Pristionchus</taxon>
    </lineage>
</organism>
<dbReference type="EnsemblMetazoa" id="PPA39639.1">
    <property type="protein sequence ID" value="PPA39639.1"/>
    <property type="gene ID" value="WBGene00278008"/>
</dbReference>
<dbReference type="Proteomes" id="UP000005239">
    <property type="component" value="Unassembled WGS sequence"/>
</dbReference>
<evidence type="ECO:0000313" key="1">
    <source>
        <dbReference type="EnsemblMetazoa" id="PPA39639.1"/>
    </source>
</evidence>
<accession>A0A2A6BC06</accession>
<accession>A0A8R1USE0</accession>
<sequence length="166" mass="19014">MNRQGAIVQEPTFFTLRITSALTIVYTFQIFLLTATFILFPSIYLFFHLSFHGCLPLLNYCILHFFIHLETPLIVYLTKSGSDYFKSLHEAEYIEEESIATMKIEEQSRPKEVPELSVTDLCRQASSETESCASTEESDIDSINLPAPINKFHSISLDSYHDCKDN</sequence>
<keyword evidence="2" id="KW-1185">Reference proteome</keyword>
<dbReference type="AlphaFoldDB" id="A0A2A6BC06"/>
<reference evidence="2" key="1">
    <citation type="journal article" date="2008" name="Nat. Genet.">
        <title>The Pristionchus pacificus genome provides a unique perspective on nematode lifestyle and parasitism.</title>
        <authorList>
            <person name="Dieterich C."/>
            <person name="Clifton S.W."/>
            <person name="Schuster L.N."/>
            <person name="Chinwalla A."/>
            <person name="Delehaunty K."/>
            <person name="Dinkelacker I."/>
            <person name="Fulton L."/>
            <person name="Fulton R."/>
            <person name="Godfrey J."/>
            <person name="Minx P."/>
            <person name="Mitreva M."/>
            <person name="Roeseler W."/>
            <person name="Tian H."/>
            <person name="Witte H."/>
            <person name="Yang S.P."/>
            <person name="Wilson R.K."/>
            <person name="Sommer R.J."/>
        </authorList>
    </citation>
    <scope>NUCLEOTIDE SEQUENCE [LARGE SCALE GENOMIC DNA]</scope>
    <source>
        <strain evidence="2">PS312</strain>
    </source>
</reference>